<dbReference type="InterPro" id="IPR027417">
    <property type="entry name" value="P-loop_NTPase"/>
</dbReference>
<dbReference type="SMART" id="SM00382">
    <property type="entry name" value="AAA"/>
    <property type="match status" value="1"/>
</dbReference>
<feature type="domain" description="AAA+ ATPase" evidence="5">
    <location>
        <begin position="490"/>
        <end position="611"/>
    </location>
</feature>
<dbReference type="InterPro" id="IPR001482">
    <property type="entry name" value="T2SS/T4SS_dom"/>
</dbReference>
<evidence type="ECO:0000313" key="7">
    <source>
        <dbReference type="Proteomes" id="UP000176451"/>
    </source>
</evidence>
<dbReference type="InterPro" id="IPR037257">
    <property type="entry name" value="T2SS_E_N_sf"/>
</dbReference>
<evidence type="ECO:0000259" key="5">
    <source>
        <dbReference type="SMART" id="SM00382"/>
    </source>
</evidence>
<dbReference type="GO" id="GO:0005886">
    <property type="term" value="C:plasma membrane"/>
    <property type="evidence" value="ECO:0007669"/>
    <property type="project" value="TreeGrafter"/>
</dbReference>
<feature type="compositionally biased region" description="Basic and acidic residues" evidence="4">
    <location>
        <begin position="125"/>
        <end position="142"/>
    </location>
</feature>
<dbReference type="FunFam" id="3.40.50.300:FF:000398">
    <property type="entry name" value="Type IV pilus assembly ATPase PilB"/>
    <property type="match status" value="1"/>
</dbReference>
<dbReference type="PANTHER" id="PTHR30258">
    <property type="entry name" value="TYPE II SECRETION SYSTEM PROTEIN GSPE-RELATED"/>
    <property type="match status" value="1"/>
</dbReference>
<dbReference type="AlphaFoldDB" id="A0A1F5EDY2"/>
<dbReference type="SUPFAM" id="SSF160246">
    <property type="entry name" value="EspE N-terminal domain-like"/>
    <property type="match status" value="1"/>
</dbReference>
<gene>
    <name evidence="6" type="ORF">A3F08_02420</name>
</gene>
<dbReference type="Gene3D" id="3.40.50.300">
    <property type="entry name" value="P-loop containing nucleotide triphosphate hydrolases"/>
    <property type="match status" value="1"/>
</dbReference>
<dbReference type="CDD" id="cd01129">
    <property type="entry name" value="PulE-GspE-like"/>
    <property type="match status" value="1"/>
</dbReference>
<feature type="region of interest" description="Disordered" evidence="4">
    <location>
        <begin position="125"/>
        <end position="148"/>
    </location>
</feature>
<protein>
    <recommendedName>
        <fullName evidence="5">AAA+ ATPase domain-containing protein</fullName>
    </recommendedName>
</protein>
<dbReference type="SUPFAM" id="SSF52540">
    <property type="entry name" value="P-loop containing nucleoside triphosphate hydrolases"/>
    <property type="match status" value="1"/>
</dbReference>
<dbReference type="EMBL" id="MEZV01000054">
    <property type="protein sequence ID" value="OGD65657.1"/>
    <property type="molecule type" value="Genomic_DNA"/>
</dbReference>
<evidence type="ECO:0000256" key="4">
    <source>
        <dbReference type="SAM" id="MobiDB-lite"/>
    </source>
</evidence>
<keyword evidence="2" id="KW-0547">Nucleotide-binding</keyword>
<dbReference type="Gene3D" id="3.30.450.90">
    <property type="match status" value="1"/>
</dbReference>
<dbReference type="Pfam" id="PF00437">
    <property type="entry name" value="T2SSE"/>
    <property type="match status" value="1"/>
</dbReference>
<keyword evidence="3" id="KW-0067">ATP-binding</keyword>
<dbReference type="PANTHER" id="PTHR30258:SF2">
    <property type="entry name" value="COMG OPERON PROTEIN 1"/>
    <property type="match status" value="1"/>
</dbReference>
<evidence type="ECO:0000256" key="3">
    <source>
        <dbReference type="ARBA" id="ARBA00022840"/>
    </source>
</evidence>
<comment type="caution">
    <text evidence="6">The sequence shown here is derived from an EMBL/GenBank/DDBJ whole genome shotgun (WGS) entry which is preliminary data.</text>
</comment>
<proteinExistence type="inferred from homology"/>
<accession>A0A1F5EDY2</accession>
<dbReference type="STRING" id="1797469.A3F08_02420"/>
<organism evidence="6 7">
    <name type="scientific">Candidatus Berkelbacteria bacterium RIFCSPHIGHO2_12_FULL_36_9</name>
    <dbReference type="NCBI Taxonomy" id="1797469"/>
    <lineage>
        <taxon>Bacteria</taxon>
        <taxon>Candidatus Berkelbacteria</taxon>
    </lineage>
</organism>
<name>A0A1F5EDY2_9BACT</name>
<evidence type="ECO:0000256" key="1">
    <source>
        <dbReference type="ARBA" id="ARBA00006611"/>
    </source>
</evidence>
<dbReference type="InterPro" id="IPR003593">
    <property type="entry name" value="AAA+_ATPase"/>
</dbReference>
<dbReference type="GO" id="GO:0016887">
    <property type="term" value="F:ATP hydrolysis activity"/>
    <property type="evidence" value="ECO:0007669"/>
    <property type="project" value="TreeGrafter"/>
</dbReference>
<reference evidence="6 7" key="1">
    <citation type="journal article" date="2016" name="Nat. Commun.">
        <title>Thousands of microbial genomes shed light on interconnected biogeochemical processes in an aquifer system.</title>
        <authorList>
            <person name="Anantharaman K."/>
            <person name="Brown C.T."/>
            <person name="Hug L.A."/>
            <person name="Sharon I."/>
            <person name="Castelle C.J."/>
            <person name="Probst A.J."/>
            <person name="Thomas B.C."/>
            <person name="Singh A."/>
            <person name="Wilkins M.J."/>
            <person name="Karaoz U."/>
            <person name="Brodie E.L."/>
            <person name="Williams K.H."/>
            <person name="Hubbard S.S."/>
            <person name="Banfield J.F."/>
        </authorList>
    </citation>
    <scope>NUCLEOTIDE SEQUENCE [LARGE SCALE GENOMIC DNA]</scope>
</reference>
<dbReference type="Proteomes" id="UP000176451">
    <property type="component" value="Unassembled WGS sequence"/>
</dbReference>
<evidence type="ECO:0000256" key="2">
    <source>
        <dbReference type="ARBA" id="ARBA00022741"/>
    </source>
</evidence>
<evidence type="ECO:0000313" key="6">
    <source>
        <dbReference type="EMBL" id="OGD65657.1"/>
    </source>
</evidence>
<comment type="similarity">
    <text evidence="1">Belongs to the GSP E family.</text>
</comment>
<sequence>MPDNNPQLNISPNATDEEKTKIYSDYFGLPIVYLKDKDVNLNILSKIPYEVSKSFDILAYEYLEENKPQTLKIAVGNPARLQSKAPAILSELKRQKGINIQLAVASRLDFDYLLNQYKKKLAAESPKREIDRKTEEADEMQKDSANQQTSIKQDNFVDLKNKIISYDVLTKFPEEVATRYKMVVFAAPTPDKIKVAVLDLNDNKIKEILDFVKGKNKVEIELYQTTPQGLEFALRGYRRQAPLPKIPLAKPISLDQKIEEEEVTPTIASQKPKVEPEKPLPLERITLIKPIETSQSTPEVKITEVKSSELRQGIGARESTIQLESVSDEAEKNLNKLLPQGVHTIDELERVVKGGFIPKTLAGIIYLAVLQHASDIHFEADSKAFRLRFRVDGLLKDILKLPLELQAPLISRIKILSKLKIDESRIPQDGRFEVLVKERDVDLRVSTLPTIHGEKAVLRILDKSSQLLNLNDLGISGQALKVLQNNINRPYGVILATGPTGSGKTTTLYSIINTINKPEINVITLEDPVEYEISGINQCQIKPKIGFGFADGLRSVLRQDPNIIMVGEIRDQETASMATHSALTGHLVLTTLHTNDAASALPRLINMGVEPFLITSAINCIIAQRLVRKICLKCKEEIKVPDGVVQEIKQEIEKSVNPELSAFKNKEIKFFHGKGCNVCVDGFIGRIGLYEILEMNEKIEDLAVKRAPATTIKEQAKKDNMLTMKEDGIIKAIKGITTIDEIMRVTSQ</sequence>
<dbReference type="GO" id="GO:0005524">
    <property type="term" value="F:ATP binding"/>
    <property type="evidence" value="ECO:0007669"/>
    <property type="project" value="UniProtKB-KW"/>
</dbReference>